<evidence type="ECO:0000256" key="5">
    <source>
        <dbReference type="SAM" id="MobiDB-lite"/>
    </source>
</evidence>
<dbReference type="InterPro" id="IPR036909">
    <property type="entry name" value="Cyt_c-like_dom_sf"/>
</dbReference>
<dbReference type="Pfam" id="PF07587">
    <property type="entry name" value="PSD1"/>
    <property type="match status" value="1"/>
</dbReference>
<name>A0A7W8DJ35_9BACT</name>
<sequence length="627" mass="69063">MLRRSLVPSLSFTFALSAAPTLPGADAAALWSGKVRQILDVNCVKCHGVLEQKGGLELDTPEMVLKGGENGVVVLPGKPEESVLYSSLQAGADPHMPPKKQLSDADRAAVKEWISQLPTAPVAIKAQPKPKRQFASGEEAIATLVEEGWKQAGVKPAAPVSDAVWCRRVYLDLAGRIPTQAELAAFMAAPQRDALIDKLLASPDYPVRMRELWDTFLMGRLVRQNPDGRRKGSGWWTFLEKAFKDNRPWNEVVYDILCARPDPSPERKGAAWFLFERKNDYQKIAEAVAPVVYGTKIDCAQCHDHPLAREIKQAHYWGLVSAFNRSKNVDASLGVAESAVGGFMNFTNLKKESQPAVVAMLTGRTLPETWPSGETKEEDKPDLYEDPKAPVRVPKYSRREAFADAATHDNPLLARAFVNRMWAALTGRGIVNPPDEINERNTPSHPELLDWLAEDFAAHHYDTRRVVRQIVRSRVYALGASSSAPELFAGMLERPLTAEQLARSWRVALDLPPNDDEFRRQVIAAMPDVLPKEYTATFQQAQFLSHSPTINALLKAAQGGITTRLTALPDAGARVKEAFQSIYSRPPAADEATAATALLKAQSAKPAEATRDLLWALLTSAEFMAMP</sequence>
<dbReference type="Pfam" id="PF07635">
    <property type="entry name" value="PSCyt1"/>
    <property type="match status" value="1"/>
</dbReference>
<dbReference type="PROSITE" id="PS51007">
    <property type="entry name" value="CYTC"/>
    <property type="match status" value="1"/>
</dbReference>
<feature type="compositionally biased region" description="Basic and acidic residues" evidence="5">
    <location>
        <begin position="374"/>
        <end position="389"/>
    </location>
</feature>
<dbReference type="AlphaFoldDB" id="A0A7W8DJ35"/>
<protein>
    <submittedName>
        <fullName evidence="8">Mono/diheme cytochrome c family protein</fullName>
    </submittedName>
</protein>
<gene>
    <name evidence="8" type="ORF">HNQ65_001297</name>
</gene>
<evidence type="ECO:0000259" key="7">
    <source>
        <dbReference type="PROSITE" id="PS51007"/>
    </source>
</evidence>
<accession>A0A7W8DJ35</accession>
<feature type="domain" description="Cytochrome c" evidence="7">
    <location>
        <begin position="19"/>
        <end position="118"/>
    </location>
</feature>
<dbReference type="Proteomes" id="UP000590740">
    <property type="component" value="Unassembled WGS sequence"/>
</dbReference>
<feature type="signal peptide" evidence="6">
    <location>
        <begin position="1"/>
        <end position="18"/>
    </location>
</feature>
<dbReference type="InterPro" id="IPR009056">
    <property type="entry name" value="Cyt_c-like_dom"/>
</dbReference>
<evidence type="ECO:0000256" key="3">
    <source>
        <dbReference type="ARBA" id="ARBA00023004"/>
    </source>
</evidence>
<organism evidence="8 9">
    <name type="scientific">Prosthecobacter vanneervenii</name>
    <dbReference type="NCBI Taxonomy" id="48466"/>
    <lineage>
        <taxon>Bacteria</taxon>
        <taxon>Pseudomonadati</taxon>
        <taxon>Verrucomicrobiota</taxon>
        <taxon>Verrucomicrobiia</taxon>
        <taxon>Verrucomicrobiales</taxon>
        <taxon>Verrucomicrobiaceae</taxon>
        <taxon>Prosthecobacter</taxon>
    </lineage>
</organism>
<dbReference type="InterPro" id="IPR011429">
    <property type="entry name" value="Cyt_c_Planctomycete-type"/>
</dbReference>
<dbReference type="GO" id="GO:0020037">
    <property type="term" value="F:heme binding"/>
    <property type="evidence" value="ECO:0007669"/>
    <property type="project" value="InterPro"/>
</dbReference>
<dbReference type="PANTHER" id="PTHR35889">
    <property type="entry name" value="CYCLOINULO-OLIGOSACCHARIDE FRUCTANOTRANSFERASE-RELATED"/>
    <property type="match status" value="1"/>
</dbReference>
<keyword evidence="2 4" id="KW-0479">Metal-binding</keyword>
<feature type="region of interest" description="Disordered" evidence="5">
    <location>
        <begin position="368"/>
        <end position="389"/>
    </location>
</feature>
<dbReference type="InterPro" id="IPR011444">
    <property type="entry name" value="DUF1549"/>
</dbReference>
<dbReference type="Pfam" id="PF07583">
    <property type="entry name" value="PSCyt2"/>
    <property type="match status" value="1"/>
</dbReference>
<dbReference type="InterPro" id="IPR022655">
    <property type="entry name" value="DUF1553"/>
</dbReference>
<dbReference type="EMBL" id="JACHIG010000002">
    <property type="protein sequence ID" value="MBB5031729.1"/>
    <property type="molecule type" value="Genomic_DNA"/>
</dbReference>
<evidence type="ECO:0000256" key="1">
    <source>
        <dbReference type="ARBA" id="ARBA00022617"/>
    </source>
</evidence>
<proteinExistence type="predicted"/>
<keyword evidence="6" id="KW-0732">Signal</keyword>
<dbReference type="GO" id="GO:0046872">
    <property type="term" value="F:metal ion binding"/>
    <property type="evidence" value="ECO:0007669"/>
    <property type="project" value="UniProtKB-KW"/>
</dbReference>
<reference evidence="8 9" key="1">
    <citation type="submission" date="2020-08" db="EMBL/GenBank/DDBJ databases">
        <title>Genomic Encyclopedia of Type Strains, Phase IV (KMG-IV): sequencing the most valuable type-strain genomes for metagenomic binning, comparative biology and taxonomic classification.</title>
        <authorList>
            <person name="Goeker M."/>
        </authorList>
    </citation>
    <scope>NUCLEOTIDE SEQUENCE [LARGE SCALE GENOMIC DNA]</scope>
    <source>
        <strain evidence="8 9">DSM 12252</strain>
    </source>
</reference>
<keyword evidence="1 4" id="KW-0349">Heme</keyword>
<dbReference type="SUPFAM" id="SSF46626">
    <property type="entry name" value="Cytochrome c"/>
    <property type="match status" value="1"/>
</dbReference>
<dbReference type="PANTHER" id="PTHR35889:SF3">
    <property type="entry name" value="F-BOX DOMAIN-CONTAINING PROTEIN"/>
    <property type="match status" value="1"/>
</dbReference>
<evidence type="ECO:0000313" key="9">
    <source>
        <dbReference type="Proteomes" id="UP000590740"/>
    </source>
</evidence>
<dbReference type="Gene3D" id="1.10.760.10">
    <property type="entry name" value="Cytochrome c-like domain"/>
    <property type="match status" value="1"/>
</dbReference>
<evidence type="ECO:0000256" key="4">
    <source>
        <dbReference type="PROSITE-ProRule" id="PRU00433"/>
    </source>
</evidence>
<evidence type="ECO:0000313" key="8">
    <source>
        <dbReference type="EMBL" id="MBB5031729.1"/>
    </source>
</evidence>
<dbReference type="RefSeq" id="WP_184338663.1">
    <property type="nucleotide sequence ID" value="NZ_JACHIG010000002.1"/>
</dbReference>
<keyword evidence="9" id="KW-1185">Reference proteome</keyword>
<keyword evidence="3 4" id="KW-0408">Iron</keyword>
<feature type="chain" id="PRO_5030808899" evidence="6">
    <location>
        <begin position="19"/>
        <end position="627"/>
    </location>
</feature>
<evidence type="ECO:0000256" key="6">
    <source>
        <dbReference type="SAM" id="SignalP"/>
    </source>
</evidence>
<dbReference type="GO" id="GO:0009055">
    <property type="term" value="F:electron transfer activity"/>
    <property type="evidence" value="ECO:0007669"/>
    <property type="project" value="InterPro"/>
</dbReference>
<evidence type="ECO:0000256" key="2">
    <source>
        <dbReference type="ARBA" id="ARBA00022723"/>
    </source>
</evidence>
<comment type="caution">
    <text evidence="8">The sequence shown here is derived from an EMBL/GenBank/DDBJ whole genome shotgun (WGS) entry which is preliminary data.</text>
</comment>